<feature type="region of interest" description="Disordered" evidence="1">
    <location>
        <begin position="1"/>
        <end position="25"/>
    </location>
</feature>
<dbReference type="AlphaFoldDB" id="A0AAD9CLZ0"/>
<feature type="non-terminal residue" evidence="2">
    <location>
        <position position="139"/>
    </location>
</feature>
<comment type="caution">
    <text evidence="2">The sequence shown here is derived from an EMBL/GenBank/DDBJ whole genome shotgun (WGS) entry which is preliminary data.</text>
</comment>
<reference evidence="2" key="1">
    <citation type="submission" date="2023-04" db="EMBL/GenBank/DDBJ databases">
        <title>Chromosome-level genome of Chaenocephalus aceratus.</title>
        <authorList>
            <person name="Park H."/>
        </authorList>
    </citation>
    <scope>NUCLEOTIDE SEQUENCE</scope>
    <source>
        <strain evidence="2">DE</strain>
        <tissue evidence="2">Muscle</tissue>
    </source>
</reference>
<dbReference type="GO" id="GO:0005524">
    <property type="term" value="F:ATP binding"/>
    <property type="evidence" value="ECO:0007669"/>
    <property type="project" value="UniProtKB-KW"/>
</dbReference>
<evidence type="ECO:0000313" key="3">
    <source>
        <dbReference type="Proteomes" id="UP001228049"/>
    </source>
</evidence>
<feature type="region of interest" description="Disordered" evidence="1">
    <location>
        <begin position="56"/>
        <end position="78"/>
    </location>
</feature>
<dbReference type="EMBL" id="JASDAP010000004">
    <property type="protein sequence ID" value="KAK1904168.1"/>
    <property type="molecule type" value="Genomic_DNA"/>
</dbReference>
<keyword evidence="3" id="KW-1185">Reference proteome</keyword>
<gene>
    <name evidence="2" type="ORF">KUDE01_011351</name>
</gene>
<sequence>APGCEEKQLQSPELLLHRRGDENDNTSLGGNGEMCVCFQSGEVLINCKSSGVKQTPVTRCYGDGNETSDGSPDKLLLQRKSPPLSFSLPPYAWELSVQSSVLLQRLTTRILNKQRLSKVPTQDEEKWKTHSASDMAAAP</sequence>
<proteinExistence type="predicted"/>
<feature type="region of interest" description="Disordered" evidence="1">
    <location>
        <begin position="117"/>
        <end position="139"/>
    </location>
</feature>
<dbReference type="Proteomes" id="UP001228049">
    <property type="component" value="Unassembled WGS sequence"/>
</dbReference>
<keyword evidence="2" id="KW-0547">Nucleotide-binding</keyword>
<organism evidence="2 3">
    <name type="scientific">Dissostichus eleginoides</name>
    <name type="common">Patagonian toothfish</name>
    <name type="synonym">Dissostichus amissus</name>
    <dbReference type="NCBI Taxonomy" id="100907"/>
    <lineage>
        <taxon>Eukaryota</taxon>
        <taxon>Metazoa</taxon>
        <taxon>Chordata</taxon>
        <taxon>Craniata</taxon>
        <taxon>Vertebrata</taxon>
        <taxon>Euteleostomi</taxon>
        <taxon>Actinopterygii</taxon>
        <taxon>Neopterygii</taxon>
        <taxon>Teleostei</taxon>
        <taxon>Neoteleostei</taxon>
        <taxon>Acanthomorphata</taxon>
        <taxon>Eupercaria</taxon>
        <taxon>Perciformes</taxon>
        <taxon>Notothenioidei</taxon>
        <taxon>Nototheniidae</taxon>
        <taxon>Dissostichus</taxon>
    </lineage>
</organism>
<keyword evidence="2" id="KW-0067">ATP-binding</keyword>
<feature type="non-terminal residue" evidence="2">
    <location>
        <position position="1"/>
    </location>
</feature>
<evidence type="ECO:0000313" key="2">
    <source>
        <dbReference type="EMBL" id="KAK1904168.1"/>
    </source>
</evidence>
<evidence type="ECO:0000256" key="1">
    <source>
        <dbReference type="SAM" id="MobiDB-lite"/>
    </source>
</evidence>
<name>A0AAD9CLZ0_DISEL</name>
<protein>
    <submittedName>
        <fullName evidence="2">Phosphonates import ATP-binding protein PhnC 1</fullName>
    </submittedName>
</protein>
<accession>A0AAD9CLZ0</accession>